<comment type="caution">
    <text evidence="8">The sequence shown here is derived from an EMBL/GenBank/DDBJ whole genome shotgun (WGS) entry which is preliminary data.</text>
</comment>
<evidence type="ECO:0000256" key="5">
    <source>
        <dbReference type="ARBA" id="ARBA00023136"/>
    </source>
</evidence>
<keyword evidence="3 6" id="KW-0812">Transmembrane</keyword>
<proteinExistence type="inferred from homology"/>
<evidence type="ECO:0000256" key="4">
    <source>
        <dbReference type="ARBA" id="ARBA00022989"/>
    </source>
</evidence>
<feature type="transmembrane region" description="Helical" evidence="7">
    <location>
        <begin position="84"/>
        <end position="102"/>
    </location>
</feature>
<feature type="transmembrane region" description="Helical" evidence="7">
    <location>
        <begin position="6"/>
        <end position="24"/>
    </location>
</feature>
<evidence type="ECO:0000256" key="1">
    <source>
        <dbReference type="ARBA" id="ARBA00004651"/>
    </source>
</evidence>
<dbReference type="EMBL" id="JAUSUB010000044">
    <property type="protein sequence ID" value="MDQ0273625.1"/>
    <property type="molecule type" value="Genomic_DNA"/>
</dbReference>
<dbReference type="InterPro" id="IPR000390">
    <property type="entry name" value="Small_drug/metabolite_transptr"/>
</dbReference>
<evidence type="ECO:0000256" key="3">
    <source>
        <dbReference type="ARBA" id="ARBA00022692"/>
    </source>
</evidence>
<gene>
    <name evidence="8" type="ORF">J2S17_005557</name>
</gene>
<reference evidence="8 9" key="1">
    <citation type="submission" date="2023-07" db="EMBL/GenBank/DDBJ databases">
        <title>Genomic Encyclopedia of Type Strains, Phase IV (KMG-IV): sequencing the most valuable type-strain genomes for metagenomic binning, comparative biology and taxonomic classification.</title>
        <authorList>
            <person name="Goeker M."/>
        </authorList>
    </citation>
    <scope>NUCLEOTIDE SEQUENCE [LARGE SCALE GENOMIC DNA]</scope>
    <source>
        <strain evidence="8 9">DSM 23494</strain>
    </source>
</reference>
<evidence type="ECO:0000256" key="2">
    <source>
        <dbReference type="ARBA" id="ARBA00022475"/>
    </source>
</evidence>
<evidence type="ECO:0000256" key="6">
    <source>
        <dbReference type="RuleBase" id="RU003942"/>
    </source>
</evidence>
<protein>
    <submittedName>
        <fullName evidence="8">Paired small multidrug resistance pump</fullName>
    </submittedName>
</protein>
<comment type="similarity">
    <text evidence="6">Belongs to the drug/metabolite transporter (DMT) superfamily. Small multidrug resistance (SMR) (TC 2.A.7.1) family.</text>
</comment>
<dbReference type="InterPro" id="IPR037185">
    <property type="entry name" value="EmrE-like"/>
</dbReference>
<dbReference type="PANTHER" id="PTHR30561">
    <property type="entry name" value="SMR FAMILY PROTON-DEPENDENT DRUG EFFLUX TRANSPORTER SUGE"/>
    <property type="match status" value="1"/>
</dbReference>
<organism evidence="8 9">
    <name type="scientific">Cytobacillus purgationiresistens</name>
    <dbReference type="NCBI Taxonomy" id="863449"/>
    <lineage>
        <taxon>Bacteria</taxon>
        <taxon>Bacillati</taxon>
        <taxon>Bacillota</taxon>
        <taxon>Bacilli</taxon>
        <taxon>Bacillales</taxon>
        <taxon>Bacillaceae</taxon>
        <taxon>Cytobacillus</taxon>
    </lineage>
</organism>
<comment type="subcellular location">
    <subcellularLocation>
        <location evidence="1 6">Cell membrane</location>
        <topology evidence="1 6">Multi-pass membrane protein</topology>
    </subcellularLocation>
</comment>
<keyword evidence="2" id="KW-1003">Cell membrane</keyword>
<dbReference type="PANTHER" id="PTHR30561:SF7">
    <property type="entry name" value="GUANIDINIUM EFFLUX SYSTEM SUBUNIT GDNC-RELATED"/>
    <property type="match status" value="1"/>
</dbReference>
<evidence type="ECO:0000313" key="8">
    <source>
        <dbReference type="EMBL" id="MDQ0273625.1"/>
    </source>
</evidence>
<evidence type="ECO:0000313" key="9">
    <source>
        <dbReference type="Proteomes" id="UP001238088"/>
    </source>
</evidence>
<feature type="transmembrane region" description="Helical" evidence="7">
    <location>
        <begin position="31"/>
        <end position="50"/>
    </location>
</feature>
<dbReference type="Proteomes" id="UP001238088">
    <property type="component" value="Unassembled WGS sequence"/>
</dbReference>
<dbReference type="SUPFAM" id="SSF103481">
    <property type="entry name" value="Multidrug resistance efflux transporter EmrE"/>
    <property type="match status" value="1"/>
</dbReference>
<keyword evidence="5 7" id="KW-0472">Membrane</keyword>
<dbReference type="RefSeq" id="WP_307479983.1">
    <property type="nucleotide sequence ID" value="NZ_JAUSUB010000044.1"/>
</dbReference>
<dbReference type="Pfam" id="PF00893">
    <property type="entry name" value="Multi_Drug_Res"/>
    <property type="match status" value="1"/>
</dbReference>
<feature type="transmembrane region" description="Helical" evidence="7">
    <location>
        <begin position="56"/>
        <end position="77"/>
    </location>
</feature>
<sequence length="116" mass="12391">MTKHWFYVLLAGILEVVWVSGLKYSETPIEWIFTGVMIALSFFVLIIATSRLPVGTVYAVFAGLGTAGTVLVEMLIFGEPFNPLKIVLVGTLLIGVIGLKLLSDSDSNATEEGGAA</sequence>
<dbReference type="Gene3D" id="1.10.3730.20">
    <property type="match status" value="1"/>
</dbReference>
<accession>A0ABU0AQY5</accession>
<dbReference type="InterPro" id="IPR045324">
    <property type="entry name" value="Small_multidrug_res"/>
</dbReference>
<evidence type="ECO:0000256" key="7">
    <source>
        <dbReference type="SAM" id="Phobius"/>
    </source>
</evidence>
<name>A0ABU0AQY5_9BACI</name>
<keyword evidence="9" id="KW-1185">Reference proteome</keyword>
<keyword evidence="4 7" id="KW-1133">Transmembrane helix</keyword>